<feature type="region of interest" description="Disordered" evidence="1">
    <location>
        <begin position="574"/>
        <end position="604"/>
    </location>
</feature>
<proteinExistence type="predicted"/>
<sequence length="604" mass="67397">MHYDLFRNLTFKMEASADGCPTGILVDFAKEINTQDLREIRVYEGNKGEVHSESYIEKEMNIKSSCLWAVNNIQNQNANPRLFSEKYMLHSSKSKWNTPSPESMKIISHEASQIIDKLSTSTDMLCDEVFPAIKSLDDACFDEINLKSESFPVTNNFACEKMRENNFSIGENLSVIKSKNDNSFNELVKSGIVSEDYFPCDKITGNNLLACENISPDNLESNSHDVIKCKPSIEENSGSSDCFTKLNKRQLTTPLESEMIAEVVSEEIPETLSLAENRCKKETLVLNKGSNLKMKFTASVDQNPIFEQTEILVDSHPEPKFLSSLQVKPNLKAFKGFGFKSFPKLCAEKNKKNLMQQAENKCPVTGITEMEKASVSVDEEFKKLKISDKIINNKPIIKQSSRKSIAALAVSSENRKCKSVMNANQRCIPSETFGKSSYKSNIVQQPSICSKQSLGKSESLRIGTPVVKSVRRSNSFQTGCAKNSIPTVERKSIIPAASSCSRVLKPKISLNTIPNNGKGLSTPLRYGTNLQNAKIFNSAATNPNRRTSGIYHSSDIKAPIQNVRNSILQKPVVSTSSRSRFSSRLDRPSPLPKFMNDNLPRKLF</sequence>
<comment type="caution">
    <text evidence="2">The sequence shown here is derived from an EMBL/GenBank/DDBJ whole genome shotgun (WGS) entry which is preliminary data.</text>
</comment>
<gene>
    <name evidence="2" type="primary">AVEN_143729_1</name>
    <name evidence="2" type="ORF">NPIL_27111</name>
</gene>
<evidence type="ECO:0000313" key="3">
    <source>
        <dbReference type="Proteomes" id="UP000887013"/>
    </source>
</evidence>
<dbReference type="OrthoDB" id="6429980at2759"/>
<reference evidence="2" key="1">
    <citation type="submission" date="2020-08" db="EMBL/GenBank/DDBJ databases">
        <title>Multicomponent nature underlies the extraordinary mechanical properties of spider dragline silk.</title>
        <authorList>
            <person name="Kono N."/>
            <person name="Nakamura H."/>
            <person name="Mori M."/>
            <person name="Yoshida Y."/>
            <person name="Ohtoshi R."/>
            <person name="Malay A.D."/>
            <person name="Moran D.A.P."/>
            <person name="Tomita M."/>
            <person name="Numata K."/>
            <person name="Arakawa K."/>
        </authorList>
    </citation>
    <scope>NUCLEOTIDE SEQUENCE</scope>
</reference>
<accession>A0A8X6QHX8</accession>
<name>A0A8X6QHX8_NEPPI</name>
<dbReference type="EMBL" id="BMAW01081776">
    <property type="protein sequence ID" value="GFU26203.1"/>
    <property type="molecule type" value="Genomic_DNA"/>
</dbReference>
<protein>
    <submittedName>
        <fullName evidence="2">Uncharacterized protein</fullName>
    </submittedName>
</protein>
<dbReference type="AlphaFoldDB" id="A0A8X6QHX8"/>
<dbReference type="Proteomes" id="UP000887013">
    <property type="component" value="Unassembled WGS sequence"/>
</dbReference>
<evidence type="ECO:0000313" key="2">
    <source>
        <dbReference type="EMBL" id="GFU26203.1"/>
    </source>
</evidence>
<keyword evidence="3" id="KW-1185">Reference proteome</keyword>
<evidence type="ECO:0000256" key="1">
    <source>
        <dbReference type="SAM" id="MobiDB-lite"/>
    </source>
</evidence>
<organism evidence="2 3">
    <name type="scientific">Nephila pilipes</name>
    <name type="common">Giant wood spider</name>
    <name type="synonym">Nephila maculata</name>
    <dbReference type="NCBI Taxonomy" id="299642"/>
    <lineage>
        <taxon>Eukaryota</taxon>
        <taxon>Metazoa</taxon>
        <taxon>Ecdysozoa</taxon>
        <taxon>Arthropoda</taxon>
        <taxon>Chelicerata</taxon>
        <taxon>Arachnida</taxon>
        <taxon>Araneae</taxon>
        <taxon>Araneomorphae</taxon>
        <taxon>Entelegynae</taxon>
        <taxon>Araneoidea</taxon>
        <taxon>Nephilidae</taxon>
        <taxon>Nephila</taxon>
    </lineage>
</organism>